<comment type="caution">
    <text evidence="1">The sequence shown here is derived from an EMBL/GenBank/DDBJ whole genome shotgun (WGS) entry which is preliminary data.</text>
</comment>
<dbReference type="EMBL" id="CAXITT010000010">
    <property type="protein sequence ID" value="CAL1526928.1"/>
    <property type="molecule type" value="Genomic_DNA"/>
</dbReference>
<protein>
    <recommendedName>
        <fullName evidence="3">Tetratricopeptide repeat protein</fullName>
    </recommendedName>
</protein>
<feature type="non-terminal residue" evidence="1">
    <location>
        <position position="169"/>
    </location>
</feature>
<name>A0AAV2GZZ9_LYMST</name>
<gene>
    <name evidence="1" type="ORF">GSLYS_00001105001</name>
</gene>
<dbReference type="Pfam" id="PF13181">
    <property type="entry name" value="TPR_8"/>
    <property type="match status" value="1"/>
</dbReference>
<dbReference type="InterPro" id="IPR011990">
    <property type="entry name" value="TPR-like_helical_dom_sf"/>
</dbReference>
<dbReference type="SUPFAM" id="SSF48452">
    <property type="entry name" value="TPR-like"/>
    <property type="match status" value="1"/>
</dbReference>
<proteinExistence type="predicted"/>
<keyword evidence="2" id="KW-1185">Reference proteome</keyword>
<evidence type="ECO:0000313" key="2">
    <source>
        <dbReference type="Proteomes" id="UP001497497"/>
    </source>
</evidence>
<dbReference type="InterPro" id="IPR019734">
    <property type="entry name" value="TPR_rpt"/>
</dbReference>
<dbReference type="Gene3D" id="1.25.40.10">
    <property type="entry name" value="Tetratricopeptide repeat domain"/>
    <property type="match status" value="1"/>
</dbReference>
<reference evidence="1 2" key="1">
    <citation type="submission" date="2024-04" db="EMBL/GenBank/DDBJ databases">
        <authorList>
            <consortium name="Genoscope - CEA"/>
            <person name="William W."/>
        </authorList>
    </citation>
    <scope>NUCLEOTIDE SEQUENCE [LARGE SCALE GENOMIC DNA]</scope>
</reference>
<evidence type="ECO:0000313" key="1">
    <source>
        <dbReference type="EMBL" id="CAL1526928.1"/>
    </source>
</evidence>
<sequence>MNSKWFSKAKQCYEKAVQLSCRQNLPAIYNLGCLLKSVGKFSEALTYFNMITNSYNVREHGHIMTIINAHEQSGICFLKLDELNPKSDRVCYKEKAETKLMQALELQAQLVAKIPDMKDYALQVWNSFRTMTSHWEGEIDTESRKKLINLLKLFREYGKMLKVVNDILS</sequence>
<dbReference type="Proteomes" id="UP001497497">
    <property type="component" value="Unassembled WGS sequence"/>
</dbReference>
<dbReference type="AlphaFoldDB" id="A0AAV2GZZ9"/>
<accession>A0AAV2GZZ9</accession>
<organism evidence="1 2">
    <name type="scientific">Lymnaea stagnalis</name>
    <name type="common">Great pond snail</name>
    <name type="synonym">Helix stagnalis</name>
    <dbReference type="NCBI Taxonomy" id="6523"/>
    <lineage>
        <taxon>Eukaryota</taxon>
        <taxon>Metazoa</taxon>
        <taxon>Spiralia</taxon>
        <taxon>Lophotrochozoa</taxon>
        <taxon>Mollusca</taxon>
        <taxon>Gastropoda</taxon>
        <taxon>Heterobranchia</taxon>
        <taxon>Euthyneura</taxon>
        <taxon>Panpulmonata</taxon>
        <taxon>Hygrophila</taxon>
        <taxon>Lymnaeoidea</taxon>
        <taxon>Lymnaeidae</taxon>
        <taxon>Lymnaea</taxon>
    </lineage>
</organism>
<evidence type="ECO:0008006" key="3">
    <source>
        <dbReference type="Google" id="ProtNLM"/>
    </source>
</evidence>